<feature type="compositionally biased region" description="Basic residues" evidence="1">
    <location>
        <begin position="112"/>
        <end position="127"/>
    </location>
</feature>
<organism evidence="2 3">
    <name type="scientific">Podila minutissima</name>
    <dbReference type="NCBI Taxonomy" id="64525"/>
    <lineage>
        <taxon>Eukaryota</taxon>
        <taxon>Fungi</taxon>
        <taxon>Fungi incertae sedis</taxon>
        <taxon>Mucoromycota</taxon>
        <taxon>Mortierellomycotina</taxon>
        <taxon>Mortierellomycetes</taxon>
        <taxon>Mortierellales</taxon>
        <taxon>Mortierellaceae</taxon>
        <taxon>Podila</taxon>
    </lineage>
</organism>
<gene>
    <name evidence="2" type="ORF">BG006_006377</name>
</gene>
<protein>
    <submittedName>
        <fullName evidence="2">Uncharacterized protein</fullName>
    </submittedName>
</protein>
<comment type="caution">
    <text evidence="2">The sequence shown here is derived from an EMBL/GenBank/DDBJ whole genome shotgun (WGS) entry which is preliminary data.</text>
</comment>
<sequence length="312" mass="35983">MQQSLPPILPCLPQVEPPPSVTLYLYNSVHWFYRYRPQDFKALYRYTEALIYSVYSCQPIPQSKAAPSETIIPVMLGKRARRDSPSDEGAGEESAAEDTTLPKPQSDEQKPTKKRKTSTTTRRRKKAVPTAPRASTSKHRNSFILYRCLLSKIKKWIQEQDPGVEGSSIPPKKQPAEHQCVFSKRVGTVYKTPCRGANEGSQWCNCTNCLMRKLFERAAAQLKDDVHLVEAQLRTTPNPLQAEFVPNRQRIDQAINWAVFEQIYYQSDLFRGHLELNVEGHMLTVEQIRAIWMENEVEEQRKKFDAVKREFL</sequence>
<dbReference type="EMBL" id="JAAAUY010000379">
    <property type="protein sequence ID" value="KAF9330669.1"/>
    <property type="molecule type" value="Genomic_DNA"/>
</dbReference>
<evidence type="ECO:0000256" key="1">
    <source>
        <dbReference type="SAM" id="MobiDB-lite"/>
    </source>
</evidence>
<dbReference type="AlphaFoldDB" id="A0A9P5VLG6"/>
<feature type="region of interest" description="Disordered" evidence="1">
    <location>
        <begin position="79"/>
        <end position="136"/>
    </location>
</feature>
<keyword evidence="3" id="KW-1185">Reference proteome</keyword>
<evidence type="ECO:0000313" key="3">
    <source>
        <dbReference type="Proteomes" id="UP000696485"/>
    </source>
</evidence>
<accession>A0A9P5VLG6</accession>
<name>A0A9P5VLG6_9FUNG</name>
<evidence type="ECO:0000313" key="2">
    <source>
        <dbReference type="EMBL" id="KAF9330669.1"/>
    </source>
</evidence>
<reference evidence="2" key="1">
    <citation type="journal article" date="2020" name="Fungal Divers.">
        <title>Resolving the Mortierellaceae phylogeny through synthesis of multi-gene phylogenetics and phylogenomics.</title>
        <authorList>
            <person name="Vandepol N."/>
            <person name="Liber J."/>
            <person name="Desiro A."/>
            <person name="Na H."/>
            <person name="Kennedy M."/>
            <person name="Barry K."/>
            <person name="Grigoriev I.V."/>
            <person name="Miller A.N."/>
            <person name="O'Donnell K."/>
            <person name="Stajich J.E."/>
            <person name="Bonito G."/>
        </authorList>
    </citation>
    <scope>NUCLEOTIDE SEQUENCE</scope>
    <source>
        <strain evidence="2">NVP1</strain>
    </source>
</reference>
<proteinExistence type="predicted"/>
<dbReference type="Proteomes" id="UP000696485">
    <property type="component" value="Unassembled WGS sequence"/>
</dbReference>